<dbReference type="EMBL" id="LXQA010691059">
    <property type="protein sequence ID" value="MCI66215.1"/>
    <property type="molecule type" value="Genomic_DNA"/>
</dbReference>
<accession>A0A392U2F0</accession>
<sequence>MSAMEGVWYAQTKLVEYVKSPLKI</sequence>
<evidence type="ECO:0000313" key="2">
    <source>
        <dbReference type="Proteomes" id="UP000265520"/>
    </source>
</evidence>
<dbReference type="AlphaFoldDB" id="A0A392U2F0"/>
<reference evidence="1 2" key="1">
    <citation type="journal article" date="2018" name="Front. Plant Sci.">
        <title>Red Clover (Trifolium pratense) and Zigzag Clover (T. medium) - A Picture of Genomic Similarities and Differences.</title>
        <authorList>
            <person name="Dluhosova J."/>
            <person name="Istvanek J."/>
            <person name="Nedelnik J."/>
            <person name="Repkova J."/>
        </authorList>
    </citation>
    <scope>NUCLEOTIDE SEQUENCE [LARGE SCALE GENOMIC DNA]</scope>
    <source>
        <strain evidence="2">cv. 10/8</strain>
        <tissue evidence="1">Leaf</tissue>
    </source>
</reference>
<feature type="non-terminal residue" evidence="1">
    <location>
        <position position="24"/>
    </location>
</feature>
<dbReference type="Proteomes" id="UP000265520">
    <property type="component" value="Unassembled WGS sequence"/>
</dbReference>
<name>A0A392U2F0_9FABA</name>
<comment type="caution">
    <text evidence="1">The sequence shown here is derived from an EMBL/GenBank/DDBJ whole genome shotgun (WGS) entry which is preliminary data.</text>
</comment>
<proteinExistence type="predicted"/>
<protein>
    <submittedName>
        <fullName evidence="1">Uncharacterized protein</fullName>
    </submittedName>
</protein>
<evidence type="ECO:0000313" key="1">
    <source>
        <dbReference type="EMBL" id="MCI66215.1"/>
    </source>
</evidence>
<keyword evidence="2" id="KW-1185">Reference proteome</keyword>
<organism evidence="1 2">
    <name type="scientific">Trifolium medium</name>
    <dbReference type="NCBI Taxonomy" id="97028"/>
    <lineage>
        <taxon>Eukaryota</taxon>
        <taxon>Viridiplantae</taxon>
        <taxon>Streptophyta</taxon>
        <taxon>Embryophyta</taxon>
        <taxon>Tracheophyta</taxon>
        <taxon>Spermatophyta</taxon>
        <taxon>Magnoliopsida</taxon>
        <taxon>eudicotyledons</taxon>
        <taxon>Gunneridae</taxon>
        <taxon>Pentapetalae</taxon>
        <taxon>rosids</taxon>
        <taxon>fabids</taxon>
        <taxon>Fabales</taxon>
        <taxon>Fabaceae</taxon>
        <taxon>Papilionoideae</taxon>
        <taxon>50 kb inversion clade</taxon>
        <taxon>NPAAA clade</taxon>
        <taxon>Hologalegina</taxon>
        <taxon>IRL clade</taxon>
        <taxon>Trifolieae</taxon>
        <taxon>Trifolium</taxon>
    </lineage>
</organism>